<dbReference type="SUPFAM" id="SSF52058">
    <property type="entry name" value="L domain-like"/>
    <property type="match status" value="1"/>
</dbReference>
<gene>
    <name evidence="3" type="ORF">HHL20_05260</name>
</gene>
<dbReference type="EMBL" id="JABBGF010000001">
    <property type="protein sequence ID" value="NML56746.1"/>
    <property type="molecule type" value="Genomic_DNA"/>
</dbReference>
<proteinExistence type="predicted"/>
<reference evidence="3 4" key="1">
    <citation type="submission" date="2020-04" db="EMBL/GenBank/DDBJ databases">
        <title>Chryseobacterium sp. RJ-7-14 sp. nov., isolated from Jeju soil.</title>
        <authorList>
            <person name="Dahal R.H."/>
            <person name="Chaudhary D.K."/>
        </authorList>
    </citation>
    <scope>NUCLEOTIDE SEQUENCE [LARGE SCALE GENOMIC DNA]</scope>
    <source>
        <strain evidence="3 4">RJ-7-14</strain>
    </source>
</reference>
<evidence type="ECO:0000313" key="4">
    <source>
        <dbReference type="Proteomes" id="UP000552615"/>
    </source>
</evidence>
<name>A0A7Y0A545_9FLAO</name>
<protein>
    <submittedName>
        <fullName evidence="3">Leucine-rich repeat domain-containing protein</fullName>
    </submittedName>
</protein>
<dbReference type="InterPro" id="IPR032675">
    <property type="entry name" value="LRR_dom_sf"/>
</dbReference>
<dbReference type="Proteomes" id="UP000552615">
    <property type="component" value="Unassembled WGS sequence"/>
</dbReference>
<comment type="caution">
    <text evidence="3">The sequence shown here is derived from an EMBL/GenBank/DDBJ whole genome shotgun (WGS) entry which is preliminary data.</text>
</comment>
<dbReference type="Gene3D" id="3.80.10.10">
    <property type="entry name" value="Ribonuclease Inhibitor"/>
    <property type="match status" value="1"/>
</dbReference>
<dbReference type="PROSITE" id="PS51450">
    <property type="entry name" value="LRR"/>
    <property type="match status" value="1"/>
</dbReference>
<evidence type="ECO:0000313" key="3">
    <source>
        <dbReference type="EMBL" id="NML56746.1"/>
    </source>
</evidence>
<dbReference type="Pfam" id="PF12799">
    <property type="entry name" value="LRR_4"/>
    <property type="match status" value="1"/>
</dbReference>
<dbReference type="InterPro" id="IPR001611">
    <property type="entry name" value="Leu-rich_rpt"/>
</dbReference>
<organism evidence="3 4">
    <name type="scientific">Chryseobacterium cheonjiense</name>
    <dbReference type="NCBI Taxonomy" id="2728845"/>
    <lineage>
        <taxon>Bacteria</taxon>
        <taxon>Pseudomonadati</taxon>
        <taxon>Bacteroidota</taxon>
        <taxon>Flavobacteriia</taxon>
        <taxon>Flavobacteriales</taxon>
        <taxon>Weeksellaceae</taxon>
        <taxon>Chryseobacterium group</taxon>
        <taxon>Chryseobacterium</taxon>
    </lineage>
</organism>
<dbReference type="RefSeq" id="WP_169230121.1">
    <property type="nucleotide sequence ID" value="NZ_JABBGF010000001.1"/>
</dbReference>
<dbReference type="PANTHER" id="PTHR46652:SF3">
    <property type="entry name" value="LEUCINE-RICH REPEAT-CONTAINING PROTEIN 9"/>
    <property type="match status" value="1"/>
</dbReference>
<keyword evidence="1" id="KW-0433">Leucine-rich repeat</keyword>
<dbReference type="InterPro" id="IPR025875">
    <property type="entry name" value="Leu-rich_rpt_4"/>
</dbReference>
<dbReference type="PANTHER" id="PTHR46652">
    <property type="entry name" value="LEUCINE-RICH REPEAT AND IQ DOMAIN-CONTAINING PROTEIN 1-RELATED"/>
    <property type="match status" value="1"/>
</dbReference>
<dbReference type="AlphaFoldDB" id="A0A7Y0A545"/>
<evidence type="ECO:0000256" key="1">
    <source>
        <dbReference type="ARBA" id="ARBA00022614"/>
    </source>
</evidence>
<dbReference type="InterPro" id="IPR018247">
    <property type="entry name" value="EF_Hand_1_Ca_BS"/>
</dbReference>
<dbReference type="PROSITE" id="PS00018">
    <property type="entry name" value="EF_HAND_1"/>
    <property type="match status" value="1"/>
</dbReference>
<sequence length="232" mass="26375">MTKIIYTLAVILSVNISAQEIPIKDNNLKTALLQQFDQNHNGKLEVSEINTVTELKLDEKNISDVSGLEHFQSLTKLNLRKNNISDFTLINKLTKLENLYIGDNNKIAVLNLMGLVNLKGIYAFRLGLTKIQLNSQNIEYIYLQDNLFTDFDAGEFPALHTLNLEGCKYLFNVDLSKNKKLVQLYLLGTSMKELDISNNKILKTFYIEDYVKLIKSADQEATVRAPIITTVK</sequence>
<keyword evidence="2" id="KW-0677">Repeat</keyword>
<dbReference type="InterPro" id="IPR050836">
    <property type="entry name" value="SDS22/Internalin_LRR"/>
</dbReference>
<keyword evidence="4" id="KW-1185">Reference proteome</keyword>
<evidence type="ECO:0000256" key="2">
    <source>
        <dbReference type="ARBA" id="ARBA00022737"/>
    </source>
</evidence>
<accession>A0A7Y0A545</accession>